<sequence length="1671" mass="176565">MSALGSLVVKLALEYAEYTRGLDRSDQASLAFAQRAQRHFDTASRAGSDFFDGVARRALQTAATMVTVGAAIEAVSRSIDNLATLDDLNQKTGASVESLSKLQQVAGQFDHDFGSVDSALTKLAKGMAGVDEDSSKTNKALKALGLSAKDSAGNLRDPSEVMVDVAKKLQGYEDGAAKAALMNDLFGKSGVELLPFLNDAADSFDQMAGRTKESAQQAALFQDQMNRMKSGVRELATDITVAALPAMNDLLGAIIDVGKENDTLKSGDVASWADDLGLGMARVVDVAKIIPRLLSAVGGSFKSVWADIKLANTMMDYASPAGWGKALASGKSPVAEIKNALAARNQVVEEANQQLVDLWNKPANETEQAYLKRLEARNSKKAAADPSPDRRKLDYRAGGTDPAAAAAVSAAKSAYDTLNKTVRERLAIAEQEVASGRALSESEKEIAKLQRDRADGTVEMTDAQAAEIIGNLQQLDTLTRASAAGKEVQKLYDDIAKASRDKVAAAVEDADANERLASTFGKSKAEIEALELSRLQEQLAQRSSIGMTLEEIEELEKLVAAKQRSAAAVGQVAEMESAKKGLDELNAYLDPAKAQTFGESLKEAFGTAGDAVSKLTATMDGFGKRQAEIAKQRGNAAEALLTGLIDEKEYTEKLAKLNQAETKSRLAGYGDMAGAAAGFFGEQSKGYQALMAVSKVFHAAELAMTLAELVPKGIAAVLNQGTGDPYSAFARMAAMAAIVAGLGVAIGGSSGSGGQSAADVQKTQGTGSVFGDSEAKSESIANSLEMLEKNSDSLIPINKGMLDALRAIEASMTGLTNLVVRVPGLTEGENLDIATGVLGKSLGGLWGKTKQTIVDSGLQFGGSVRDLQQGHGYNQYATVDTTKSSWFGLKKKTTTSTETAALSDELSSQFGLIFSNVELALEAAADSLGIGAGHVNAVLDGLKIDTTKLSLKGLSGDELTDALNAVISKAMDDMSQAVFPDLDAFRKVGEGYTETVVRLASDYSRLDAALASTGGSFGAVGLSSLQARERLIALAGGIDQFESQTASFAENYLTEQQRLAPVQKYVTEQLAAMGLASVTTRDQFRDVTLGIDKTTEAGAKQYTALMALEAAFAAVTPATNEAKDATELLADRKKLEGQIYDMTHTAEEALTRQRAEELAAMDASLQPLQERIYALQDEEAAQAKVAALAASRGQLESQIFDLTHTAAESLARQRGIELAAMDASLRPLQERIYSLQDEKTAAEAASKATAEAAQAAADAISKATEALKSNVTDALTAVQRAVQGQKDTITKAFQESMDALEKRIDGVNASISNMTSLSSALHSALDGMPIAGQEQSSRAAAQAQIAAALAIAKAGGPLPQADALEKALTTVRADASAQFSSYLDYQRDQYRTVNDIAALGELTDSQLSTEEQMLKALEDQKEHAQAAYDAEVDRLDGILEAAQKEVDVLNGIHTGVLSIPEALAALSRVIAEAMANPTLSVPSKVAGAYQQYLGRDASAGEISYWQGQAGAGVNVVDAINKSNEAKIQDLYRTLLGRDGEAAGVDWWEKALASGQSLDDIKAGFMGSDEYKKLHPFAVGTNYVPSDMPALIHEGERIIPAGDNRELMARLRAPGVDNSALLDELRLLRIEVSELRTAASKTADNTNATSKLLVRVSRNGDRLVTQDIKELA</sequence>
<dbReference type="InterPro" id="IPR025282">
    <property type="entry name" value="DUF4214"/>
</dbReference>
<accession>A0A562R7X7</accession>
<evidence type="ECO:0000256" key="2">
    <source>
        <dbReference type="SAM" id="MobiDB-lite"/>
    </source>
</evidence>
<dbReference type="RefSeq" id="WP_145649421.1">
    <property type="nucleotide sequence ID" value="NZ_VLLB01000004.1"/>
</dbReference>
<dbReference type="OrthoDB" id="8695541at2"/>
<feature type="coiled-coil region" evidence="1">
    <location>
        <begin position="1407"/>
        <end position="1434"/>
    </location>
</feature>
<evidence type="ECO:0000313" key="4">
    <source>
        <dbReference type="EMBL" id="TWI65167.1"/>
    </source>
</evidence>
<keyword evidence="1" id="KW-0175">Coiled coil</keyword>
<evidence type="ECO:0000256" key="1">
    <source>
        <dbReference type="SAM" id="Coils"/>
    </source>
</evidence>
<dbReference type="Pfam" id="PF13946">
    <property type="entry name" value="DUF4214"/>
    <property type="match status" value="1"/>
</dbReference>
<evidence type="ECO:0000313" key="5">
    <source>
        <dbReference type="Proteomes" id="UP000318431"/>
    </source>
</evidence>
<name>A0A562R7X7_9BURK</name>
<reference evidence="4 5" key="1">
    <citation type="journal article" date="2015" name="Stand. Genomic Sci.">
        <title>Genomic Encyclopedia of Bacterial and Archaeal Type Strains, Phase III: the genomes of soil and plant-associated and newly described type strains.</title>
        <authorList>
            <person name="Whitman W.B."/>
            <person name="Woyke T."/>
            <person name="Klenk H.P."/>
            <person name="Zhou Y."/>
            <person name="Lilburn T.G."/>
            <person name="Beck B.J."/>
            <person name="De Vos P."/>
            <person name="Vandamme P."/>
            <person name="Eisen J.A."/>
            <person name="Garrity G."/>
            <person name="Hugenholtz P."/>
            <person name="Kyrpides N.C."/>
        </authorList>
    </citation>
    <scope>NUCLEOTIDE SEQUENCE [LARGE SCALE GENOMIC DNA]</scope>
    <source>
        <strain evidence="4 5">CGMCC 1.10822</strain>
    </source>
</reference>
<organism evidence="4 5">
    <name type="scientific">Pseudoduganella lurida</name>
    <dbReference type="NCBI Taxonomy" id="1036180"/>
    <lineage>
        <taxon>Bacteria</taxon>
        <taxon>Pseudomonadati</taxon>
        <taxon>Pseudomonadota</taxon>
        <taxon>Betaproteobacteria</taxon>
        <taxon>Burkholderiales</taxon>
        <taxon>Oxalobacteraceae</taxon>
        <taxon>Telluria group</taxon>
        <taxon>Pseudoduganella</taxon>
    </lineage>
</organism>
<keyword evidence="5" id="KW-1185">Reference proteome</keyword>
<comment type="caution">
    <text evidence="4">The sequence shown here is derived from an EMBL/GenBank/DDBJ whole genome shotgun (WGS) entry which is preliminary data.</text>
</comment>
<evidence type="ECO:0000259" key="3">
    <source>
        <dbReference type="Pfam" id="PF13946"/>
    </source>
</evidence>
<feature type="region of interest" description="Disordered" evidence="2">
    <location>
        <begin position="377"/>
        <end position="397"/>
    </location>
</feature>
<protein>
    <submittedName>
        <fullName evidence="4">Uncharacterized protein DUF4214</fullName>
    </submittedName>
</protein>
<dbReference type="EMBL" id="VLLB01000004">
    <property type="protein sequence ID" value="TWI65167.1"/>
    <property type="molecule type" value="Genomic_DNA"/>
</dbReference>
<proteinExistence type="predicted"/>
<feature type="domain" description="DUF4214" evidence="3">
    <location>
        <begin position="1520"/>
        <end position="1573"/>
    </location>
</feature>
<gene>
    <name evidence="4" type="ORF">IP91_02574</name>
</gene>
<dbReference type="Proteomes" id="UP000318431">
    <property type="component" value="Unassembled WGS sequence"/>
</dbReference>